<dbReference type="PRINTS" id="PR00344">
    <property type="entry name" value="BCTRLSENSOR"/>
</dbReference>
<reference evidence="8 9" key="1">
    <citation type="submission" date="2021-08" db="EMBL/GenBank/DDBJ databases">
        <title>Comparative Genomics Analysis of the Genus Qipengyuania Reveals Extensive Genetic Diversity and Metabolic Versatility, Including the Description of Fifteen Novel Species.</title>
        <authorList>
            <person name="Liu Y."/>
        </authorList>
    </citation>
    <scope>NUCLEOTIDE SEQUENCE [LARGE SCALE GENOMIC DNA]</scope>
    <source>
        <strain evidence="8 9">1NDH1</strain>
    </source>
</reference>
<dbReference type="SUPFAM" id="SSF55874">
    <property type="entry name" value="ATPase domain of HSP90 chaperone/DNA topoisomerase II/histidine kinase"/>
    <property type="match status" value="1"/>
</dbReference>
<proteinExistence type="predicted"/>
<evidence type="ECO:0000256" key="3">
    <source>
        <dbReference type="ARBA" id="ARBA00022553"/>
    </source>
</evidence>
<dbReference type="PROSITE" id="PS50109">
    <property type="entry name" value="HIS_KIN"/>
    <property type="match status" value="1"/>
</dbReference>
<dbReference type="InterPro" id="IPR003594">
    <property type="entry name" value="HATPase_dom"/>
</dbReference>
<dbReference type="RefSeq" id="WP_221430898.1">
    <property type="nucleotide sequence ID" value="NZ_CP081294.1"/>
</dbReference>
<dbReference type="CDD" id="cd00082">
    <property type="entry name" value="HisKA"/>
    <property type="match status" value="1"/>
</dbReference>
<dbReference type="SMART" id="SM00387">
    <property type="entry name" value="HATPase_c"/>
    <property type="match status" value="1"/>
</dbReference>
<gene>
    <name evidence="8" type="ORF">K3136_14010</name>
</gene>
<feature type="domain" description="Histidine kinase" evidence="7">
    <location>
        <begin position="173"/>
        <end position="389"/>
    </location>
</feature>
<dbReference type="GO" id="GO:0016301">
    <property type="term" value="F:kinase activity"/>
    <property type="evidence" value="ECO:0007669"/>
    <property type="project" value="UniProtKB-KW"/>
</dbReference>
<keyword evidence="6" id="KW-0902">Two-component regulatory system</keyword>
<evidence type="ECO:0000313" key="9">
    <source>
        <dbReference type="Proteomes" id="UP000824321"/>
    </source>
</evidence>
<dbReference type="EMBL" id="CP081294">
    <property type="protein sequence ID" value="QZD95156.1"/>
    <property type="molecule type" value="Genomic_DNA"/>
</dbReference>
<dbReference type="InterPro" id="IPR003661">
    <property type="entry name" value="HisK_dim/P_dom"/>
</dbReference>
<accession>A0ABX9A1J9</accession>
<evidence type="ECO:0000313" key="8">
    <source>
        <dbReference type="EMBL" id="QZD95156.1"/>
    </source>
</evidence>
<evidence type="ECO:0000256" key="2">
    <source>
        <dbReference type="ARBA" id="ARBA00012438"/>
    </source>
</evidence>
<dbReference type="PANTHER" id="PTHR43711">
    <property type="entry name" value="TWO-COMPONENT HISTIDINE KINASE"/>
    <property type="match status" value="1"/>
</dbReference>
<dbReference type="InterPro" id="IPR005467">
    <property type="entry name" value="His_kinase_dom"/>
</dbReference>
<dbReference type="InterPro" id="IPR036890">
    <property type="entry name" value="HATPase_C_sf"/>
</dbReference>
<comment type="catalytic activity">
    <reaction evidence="1">
        <text>ATP + protein L-histidine = ADP + protein N-phospho-L-histidine.</text>
        <dbReference type="EC" id="2.7.13.3"/>
    </reaction>
</comment>
<dbReference type="Pfam" id="PF00512">
    <property type="entry name" value="HisKA"/>
    <property type="match status" value="1"/>
</dbReference>
<dbReference type="InterPro" id="IPR004358">
    <property type="entry name" value="Sig_transdc_His_kin-like_C"/>
</dbReference>
<evidence type="ECO:0000256" key="1">
    <source>
        <dbReference type="ARBA" id="ARBA00000085"/>
    </source>
</evidence>
<dbReference type="InterPro" id="IPR050736">
    <property type="entry name" value="Sensor_HK_Regulatory"/>
</dbReference>
<keyword evidence="3" id="KW-0597">Phosphoprotein</keyword>
<keyword evidence="4" id="KW-0808">Transferase</keyword>
<keyword evidence="5 8" id="KW-0418">Kinase</keyword>
<protein>
    <recommendedName>
        <fullName evidence="2">histidine kinase</fullName>
        <ecNumber evidence="2">2.7.13.3</ecNumber>
    </recommendedName>
</protein>
<dbReference type="Gene3D" id="3.30.565.10">
    <property type="entry name" value="Histidine kinase-like ATPase, C-terminal domain"/>
    <property type="match status" value="1"/>
</dbReference>
<sequence>MSKRDFPWSAFALAIATAIGLLALGFPVVPVAAILLVWAGSLWLVGATPPPPTPTNGNGAISRDNMGDLFEHSETPVIVTEGGRVIIANLASRRLLGAHILGQDVKMALRQPEAVDLLDSDRDGAAVVRGIARRRDIWRINRKKLENGLAIIEFVNKTAEADISRAHTDFVANASHELRTPLASILGYVETLREDVDDLDPKVGDKFLATIQREGKRLQDLVSDLMSLSRIEAEKHDLPSESIDLGKLVDRAARDAAGDRAERLDIEAHGEFLINGDQQQLEQLVRNLVDNGLKYGDEDKQVTVRLQPQGEKRVLLSVQDRGDGIAPEHLPHLTRRFYRTDPGRSRASGGTGLGLAIVKHIVERHRGKLAIDSTLGEGTRIKVTLPLATPDA</sequence>
<dbReference type="SMART" id="SM00388">
    <property type="entry name" value="HisKA"/>
    <property type="match status" value="1"/>
</dbReference>
<evidence type="ECO:0000256" key="6">
    <source>
        <dbReference type="ARBA" id="ARBA00023012"/>
    </source>
</evidence>
<dbReference type="EC" id="2.7.13.3" evidence="2"/>
<dbReference type="InterPro" id="IPR036097">
    <property type="entry name" value="HisK_dim/P_sf"/>
</dbReference>
<dbReference type="Pfam" id="PF02518">
    <property type="entry name" value="HATPase_c"/>
    <property type="match status" value="1"/>
</dbReference>
<dbReference type="PANTHER" id="PTHR43711:SF1">
    <property type="entry name" value="HISTIDINE KINASE 1"/>
    <property type="match status" value="1"/>
</dbReference>
<keyword evidence="9" id="KW-1185">Reference proteome</keyword>
<evidence type="ECO:0000259" key="7">
    <source>
        <dbReference type="PROSITE" id="PS50109"/>
    </source>
</evidence>
<organism evidence="8 9">
    <name type="scientific">Qipengyuania gelatinilytica</name>
    <dbReference type="NCBI Taxonomy" id="2867231"/>
    <lineage>
        <taxon>Bacteria</taxon>
        <taxon>Pseudomonadati</taxon>
        <taxon>Pseudomonadota</taxon>
        <taxon>Alphaproteobacteria</taxon>
        <taxon>Sphingomonadales</taxon>
        <taxon>Erythrobacteraceae</taxon>
        <taxon>Qipengyuania</taxon>
    </lineage>
</organism>
<evidence type="ECO:0000256" key="5">
    <source>
        <dbReference type="ARBA" id="ARBA00022777"/>
    </source>
</evidence>
<dbReference type="SUPFAM" id="SSF47384">
    <property type="entry name" value="Homodimeric domain of signal transducing histidine kinase"/>
    <property type="match status" value="1"/>
</dbReference>
<evidence type="ECO:0000256" key="4">
    <source>
        <dbReference type="ARBA" id="ARBA00022679"/>
    </source>
</evidence>
<name>A0ABX9A1J9_9SPHN</name>
<dbReference type="Gene3D" id="1.10.287.130">
    <property type="match status" value="1"/>
</dbReference>
<dbReference type="Proteomes" id="UP000824321">
    <property type="component" value="Chromosome"/>
</dbReference>